<proteinExistence type="predicted"/>
<feature type="compositionally biased region" description="Low complexity" evidence="1">
    <location>
        <begin position="627"/>
        <end position="637"/>
    </location>
</feature>
<feature type="compositionally biased region" description="Basic and acidic residues" evidence="1">
    <location>
        <begin position="16"/>
        <end position="30"/>
    </location>
</feature>
<dbReference type="PANTHER" id="PTHR37028">
    <property type="entry name" value="UNNAMED PRODUCT-RELATED"/>
    <property type="match status" value="1"/>
</dbReference>
<organism evidence="2 3">
    <name type="scientific">Coccomyxa viridis</name>
    <dbReference type="NCBI Taxonomy" id="1274662"/>
    <lineage>
        <taxon>Eukaryota</taxon>
        <taxon>Viridiplantae</taxon>
        <taxon>Chlorophyta</taxon>
        <taxon>core chlorophytes</taxon>
        <taxon>Trebouxiophyceae</taxon>
        <taxon>Trebouxiophyceae incertae sedis</taxon>
        <taxon>Coccomyxaceae</taxon>
        <taxon>Coccomyxa</taxon>
    </lineage>
</organism>
<sequence>MPQDRSFLLTPLEPVDPGHEQPEDCHRDLRSPGISPTPQKSLFEMDSEDLRAAERAWLQTVGSFKLNSMHALRASKASGDDLSSQKTSDPCLAAEDQTRIPSDFQKPSSRTPSNEQLPDSVTDQGTIKACRGLTDKFSMASEGEHLLAEEESASQSRHGSMSLRQRFSTFMAARRSGSGTYASVHSSELDPAQGLGAAISDAGLDAAAPRTAMASPATEQPASASLPVNRHVADGRTTPDTPAGATAAASAVSPCQPNPALVSADAPEEHADLSQPHALAAAVDALEKLDKPLESTHVQRRPFTKLISIRRPSAALRRPSQYLEVPAEMLQTPTDSCSAQPAAPSSEGPNSIKTASGQIQGGPDPPFDSSASARQVGGPQHPTNPQSTHDASTPRQSSAQLVQAAELESRDSAIALADLQEAMLAEHKTSAGIQAKLAGETLSGPCIAESGQYEVPAEPHNAAAESLKSLASSTVSGTRDLHAALRNSPSDACSLESACPSFVGRLAHPAWHEQRTAASTGATSMQQVKKKPMLRGRTAEECGIRMYERARAAQHLRQTRAAAMRRELDAVLDAACTFTPRLNTEATNKILFKTISNSSTAGTSPARDPSPEWPSLEIPPPGRHQARAPMAVAQPAAGIPQKAQDPLRNTSAVKAGQRLYALGLSSLEKQRASASAYFQEELDRSRAASPRARALPRGVYGAAALQRIDLIRSHTISPHRRKVAYEDMVKECTFQPVTTWRSLSRATTAAKERLEASTSLNSNTSDAALNRFLHRASLGPSEAERLLAEAGFSEGATPSPESKTPAVMQSLEDEYVHDGYPPGKLGGQLGWSGRSGQAESAAFRPVSWSLSDRLDFSEFLQRQDSHLQAHAQHVETNREQLVQEERRSLGISTGSRALLRSGSRMPVQSKAKSDQSTAQDKSTPRPLIHSWTAGQAHQPHITAKARLRRAKTLVELHDGGRSRRERALEQLRKEKLLAEERQLTFRPSINHYYHSSRPRLRLSDPGPYLVHIQQRALKRRESLLRAEAKAEEAELSECTHSPQTTKLPAFIQRLASEYAADTDRRPDDLISLRSGDAHFGHYFNILQPEWH</sequence>
<feature type="compositionally biased region" description="Polar residues" evidence="1">
    <location>
        <begin position="516"/>
        <end position="527"/>
    </location>
</feature>
<feature type="compositionally biased region" description="Polar residues" evidence="1">
    <location>
        <begin position="381"/>
        <end position="400"/>
    </location>
</feature>
<feature type="compositionally biased region" description="Low complexity" evidence="1">
    <location>
        <begin position="209"/>
        <end position="218"/>
    </location>
</feature>
<reference evidence="2 3" key="1">
    <citation type="submission" date="2023-10" db="EMBL/GenBank/DDBJ databases">
        <authorList>
            <person name="Maclean D."/>
            <person name="Macfadyen A."/>
        </authorList>
    </citation>
    <scope>NUCLEOTIDE SEQUENCE [LARGE SCALE GENOMIC DNA]</scope>
</reference>
<dbReference type="Proteomes" id="UP001314263">
    <property type="component" value="Unassembled WGS sequence"/>
</dbReference>
<dbReference type="AlphaFoldDB" id="A0AAV1HW55"/>
<evidence type="ECO:0000256" key="1">
    <source>
        <dbReference type="SAM" id="MobiDB-lite"/>
    </source>
</evidence>
<evidence type="ECO:0000313" key="3">
    <source>
        <dbReference type="Proteomes" id="UP001314263"/>
    </source>
</evidence>
<evidence type="ECO:0000313" key="2">
    <source>
        <dbReference type="EMBL" id="CAK0737544.1"/>
    </source>
</evidence>
<feature type="region of interest" description="Disordered" evidence="1">
    <location>
        <begin position="331"/>
        <end position="400"/>
    </location>
</feature>
<keyword evidence="3" id="KW-1185">Reference proteome</keyword>
<feature type="compositionally biased region" description="Polar residues" evidence="1">
    <location>
        <begin position="105"/>
        <end position="124"/>
    </location>
</feature>
<feature type="compositionally biased region" description="Low complexity" evidence="1">
    <location>
        <begin position="238"/>
        <end position="251"/>
    </location>
</feature>
<feature type="region of interest" description="Disordered" evidence="1">
    <location>
        <begin position="209"/>
        <end position="273"/>
    </location>
</feature>
<protein>
    <recommendedName>
        <fullName evidence="4">ALMS motif domain-containing protein</fullName>
    </recommendedName>
</protein>
<dbReference type="PANTHER" id="PTHR37028:SF4">
    <property type="entry name" value="ALMS MOTIF DOMAIN-CONTAINING PROTEIN"/>
    <property type="match status" value="1"/>
</dbReference>
<gene>
    <name evidence="2" type="ORF">CVIRNUC_000930</name>
</gene>
<feature type="region of interest" description="Disordered" evidence="1">
    <location>
        <begin position="516"/>
        <end position="536"/>
    </location>
</feature>
<feature type="region of interest" description="Disordered" evidence="1">
    <location>
        <begin position="1"/>
        <end position="47"/>
    </location>
</feature>
<evidence type="ECO:0008006" key="4">
    <source>
        <dbReference type="Google" id="ProtNLM"/>
    </source>
</evidence>
<comment type="caution">
    <text evidence="2">The sequence shown here is derived from an EMBL/GenBank/DDBJ whole genome shotgun (WGS) entry which is preliminary data.</text>
</comment>
<feature type="compositionally biased region" description="Polar residues" evidence="1">
    <location>
        <begin position="347"/>
        <end position="358"/>
    </location>
</feature>
<accession>A0AAV1HW55</accession>
<name>A0AAV1HW55_9CHLO</name>
<feature type="region of interest" description="Disordered" evidence="1">
    <location>
        <begin position="74"/>
        <end position="124"/>
    </location>
</feature>
<feature type="region of interest" description="Disordered" evidence="1">
    <location>
        <begin position="598"/>
        <end position="648"/>
    </location>
</feature>
<dbReference type="EMBL" id="CAUYUE010000001">
    <property type="protein sequence ID" value="CAK0737544.1"/>
    <property type="molecule type" value="Genomic_DNA"/>
</dbReference>
<feature type="region of interest" description="Disordered" evidence="1">
    <location>
        <begin position="888"/>
        <end position="926"/>
    </location>
</feature>